<keyword evidence="2" id="KW-1185">Reference proteome</keyword>
<evidence type="ECO:0000313" key="1">
    <source>
        <dbReference type="EMBL" id="GFM35177.1"/>
    </source>
</evidence>
<dbReference type="RefSeq" id="WP_174406798.1">
    <property type="nucleotide sequence ID" value="NZ_BLVO01000016.1"/>
</dbReference>
<reference evidence="1 2" key="1">
    <citation type="submission" date="2020-05" db="EMBL/GenBank/DDBJ databases">
        <title>Draft genome sequence of Desulfovibrio sp. strain HN2T.</title>
        <authorList>
            <person name="Ueno A."/>
            <person name="Tamazawa S."/>
            <person name="Tamamura S."/>
            <person name="Murakami T."/>
            <person name="Kiyama T."/>
            <person name="Inomata H."/>
            <person name="Amano Y."/>
            <person name="Miyakawa K."/>
            <person name="Tamaki H."/>
            <person name="Naganuma T."/>
            <person name="Kaneko K."/>
        </authorList>
    </citation>
    <scope>NUCLEOTIDE SEQUENCE [LARGE SCALE GENOMIC DNA]</scope>
    <source>
        <strain evidence="1 2">HN2</strain>
    </source>
</reference>
<dbReference type="AlphaFoldDB" id="A0A7J0BN51"/>
<evidence type="ECO:0000313" key="2">
    <source>
        <dbReference type="Proteomes" id="UP000503840"/>
    </source>
</evidence>
<sequence length="65" mass="7172">MINEYDSVVLVRCVEGIPAGTSGAVLMVFDNGNAYECEFFDGEESLGTVTVKCECLRLVERYVET</sequence>
<gene>
    <name evidence="1" type="ORF">DSM101010T_35420</name>
</gene>
<proteinExistence type="predicted"/>
<dbReference type="EMBL" id="BLVO01000016">
    <property type="protein sequence ID" value="GFM35177.1"/>
    <property type="molecule type" value="Genomic_DNA"/>
</dbReference>
<evidence type="ECO:0008006" key="3">
    <source>
        <dbReference type="Google" id="ProtNLM"/>
    </source>
</evidence>
<protein>
    <recommendedName>
        <fullName evidence="3">DUF4926 domain-containing protein</fullName>
    </recommendedName>
</protein>
<name>A0A7J0BN51_9BACT</name>
<comment type="caution">
    <text evidence="1">The sequence shown here is derived from an EMBL/GenBank/DDBJ whole genome shotgun (WGS) entry which is preliminary data.</text>
</comment>
<accession>A0A7J0BN51</accession>
<dbReference type="Proteomes" id="UP000503840">
    <property type="component" value="Unassembled WGS sequence"/>
</dbReference>
<organism evidence="1 2">
    <name type="scientific">Desulfovibrio subterraneus</name>
    <dbReference type="NCBI Taxonomy" id="2718620"/>
    <lineage>
        <taxon>Bacteria</taxon>
        <taxon>Pseudomonadati</taxon>
        <taxon>Thermodesulfobacteriota</taxon>
        <taxon>Desulfovibrionia</taxon>
        <taxon>Desulfovibrionales</taxon>
        <taxon>Desulfovibrionaceae</taxon>
        <taxon>Desulfovibrio</taxon>
    </lineage>
</organism>